<evidence type="ECO:0000313" key="2">
    <source>
        <dbReference type="EMBL" id="TWU26789.1"/>
    </source>
</evidence>
<sequence>MNRHTLFLTIPLAFAVGLQTRANGQQYANSVPPSQSVSGRTSIDTPQTRLRPIGSSSAVDRYRQTPPETARYRQTGGNDGSSQVRQAMMMAPQSVTAPQLPNDPNSLAPNSGGAGMGLPPNAFTPPGAASPSPNPPAYPPPLPSSPPVASPPVASPPVNPAPRATLPPNAFAPAAPPTSIQSGNPPGLPYHPNSSSDLTPLPTPELQTQFATMGNCACVSAPSGYSAAFGPQYVTPTSYSGPAACGVPATLPPTYAPAAILPPTGVAPPAVYGAPLAAGTAAPVPSLFTLGQEAYPVQVGQGLWGQPVAYVPGQGVRNWVRYFFP</sequence>
<evidence type="ECO:0000313" key="3">
    <source>
        <dbReference type="Proteomes" id="UP000316304"/>
    </source>
</evidence>
<feature type="compositionally biased region" description="Low complexity" evidence="1">
    <location>
        <begin position="161"/>
        <end position="173"/>
    </location>
</feature>
<dbReference type="EMBL" id="SJPT01000001">
    <property type="protein sequence ID" value="TWU26789.1"/>
    <property type="molecule type" value="Genomic_DNA"/>
</dbReference>
<dbReference type="OrthoDB" id="291574at2"/>
<dbReference type="AlphaFoldDB" id="A0A5C6CVP5"/>
<protein>
    <submittedName>
        <fullName evidence="2">Uncharacterized protein</fullName>
    </submittedName>
</protein>
<feature type="compositionally biased region" description="Pro residues" evidence="1">
    <location>
        <begin position="132"/>
        <end position="160"/>
    </location>
</feature>
<evidence type="ECO:0000256" key="1">
    <source>
        <dbReference type="SAM" id="MobiDB-lite"/>
    </source>
</evidence>
<proteinExistence type="predicted"/>
<reference evidence="2 3" key="1">
    <citation type="submission" date="2019-02" db="EMBL/GenBank/DDBJ databases">
        <title>Deep-cultivation of Planctomycetes and their phenomic and genomic characterization uncovers novel biology.</title>
        <authorList>
            <person name="Wiegand S."/>
            <person name="Jogler M."/>
            <person name="Boedeker C."/>
            <person name="Pinto D."/>
            <person name="Vollmers J."/>
            <person name="Rivas-Marin E."/>
            <person name="Kohn T."/>
            <person name="Peeters S.H."/>
            <person name="Heuer A."/>
            <person name="Rast P."/>
            <person name="Oberbeckmann S."/>
            <person name="Bunk B."/>
            <person name="Jeske O."/>
            <person name="Meyerdierks A."/>
            <person name="Storesund J.E."/>
            <person name="Kallscheuer N."/>
            <person name="Luecker S."/>
            <person name="Lage O.M."/>
            <person name="Pohl T."/>
            <person name="Merkel B.J."/>
            <person name="Hornburger P."/>
            <person name="Mueller R.-W."/>
            <person name="Bruemmer F."/>
            <person name="Labrenz M."/>
            <person name="Spormann A.M."/>
            <person name="Op Den Camp H."/>
            <person name="Overmann J."/>
            <person name="Amann R."/>
            <person name="Jetten M.S.M."/>
            <person name="Mascher T."/>
            <person name="Medema M.H."/>
            <person name="Devos D.P."/>
            <person name="Kaster A.-K."/>
            <person name="Ovreas L."/>
            <person name="Rohde M."/>
            <person name="Galperin M.Y."/>
            <person name="Jogler C."/>
        </authorList>
    </citation>
    <scope>NUCLEOTIDE SEQUENCE [LARGE SCALE GENOMIC DNA]</scope>
    <source>
        <strain evidence="2 3">Pla52o</strain>
    </source>
</reference>
<accession>A0A5C6CVP5</accession>
<feature type="compositionally biased region" description="Polar residues" evidence="1">
    <location>
        <begin position="26"/>
        <end position="58"/>
    </location>
</feature>
<feature type="region of interest" description="Disordered" evidence="1">
    <location>
        <begin position="95"/>
        <end position="204"/>
    </location>
</feature>
<dbReference type="Proteomes" id="UP000316304">
    <property type="component" value="Unassembled WGS sequence"/>
</dbReference>
<comment type="caution">
    <text evidence="2">The sequence shown here is derived from an EMBL/GenBank/DDBJ whole genome shotgun (WGS) entry which is preliminary data.</text>
</comment>
<dbReference type="RefSeq" id="WP_146593073.1">
    <property type="nucleotide sequence ID" value="NZ_SJPT01000001.1"/>
</dbReference>
<gene>
    <name evidence="2" type="ORF">Pla52o_06440</name>
</gene>
<keyword evidence="3" id="KW-1185">Reference proteome</keyword>
<feature type="region of interest" description="Disordered" evidence="1">
    <location>
        <begin position="26"/>
        <end position="83"/>
    </location>
</feature>
<name>A0A5C6CVP5_9BACT</name>
<feature type="compositionally biased region" description="Polar residues" evidence="1">
    <location>
        <begin position="95"/>
        <end position="109"/>
    </location>
</feature>
<organism evidence="2 3">
    <name type="scientific">Novipirellula galeiformis</name>
    <dbReference type="NCBI Taxonomy" id="2528004"/>
    <lineage>
        <taxon>Bacteria</taxon>
        <taxon>Pseudomonadati</taxon>
        <taxon>Planctomycetota</taxon>
        <taxon>Planctomycetia</taxon>
        <taxon>Pirellulales</taxon>
        <taxon>Pirellulaceae</taxon>
        <taxon>Novipirellula</taxon>
    </lineage>
</organism>